<comment type="caution">
    <text evidence="4">The sequence shown here is derived from an EMBL/GenBank/DDBJ whole genome shotgun (WGS) entry which is preliminary data.</text>
</comment>
<sequence>MAKRLIKKKKKRRGSPLGRMFRTFYRTVVVLSALVVVFFCAYKALVKPPDQAAPPTAAVPQSTPMADDPNTPEDESALPTPTPLVRKEGFYTFLLAATDEGGGNTDTIMVVAYDTESQRMGVVSIPRDTLVDRKLPKINSVYASEGIEGLKDVVSDLIGIPIDHYVTVNLNGFQRLVNAVDGVDFYVPCDMNYDDPTADPPLSIHYTEGMHHLNGQQAMEVVRFRHNNDGSGYTDVGRSQTQQKLLIAVGKKVLANPGKIADYVDIFLKNVKTDLSATDILWLTTQAAGLDLDSGVSTATLPGDGSVRYNGTSWCYQLEREACLEIFNEMLNPYTTEITMDMTNMFQAS</sequence>
<evidence type="ECO:0000313" key="4">
    <source>
        <dbReference type="EMBL" id="HIY73054.1"/>
    </source>
</evidence>
<dbReference type="InterPro" id="IPR050922">
    <property type="entry name" value="LytR/CpsA/Psr_CW_biosynth"/>
</dbReference>
<gene>
    <name evidence="4" type="ORF">H9826_03615</name>
</gene>
<feature type="domain" description="Cell envelope-related transcriptional attenuator" evidence="3">
    <location>
        <begin position="104"/>
        <end position="253"/>
    </location>
</feature>
<dbReference type="Gene3D" id="3.40.630.190">
    <property type="entry name" value="LCP protein"/>
    <property type="match status" value="1"/>
</dbReference>
<evidence type="ECO:0000256" key="1">
    <source>
        <dbReference type="ARBA" id="ARBA00006068"/>
    </source>
</evidence>
<organism evidence="4 5">
    <name type="scientific">Candidatus Intestinimonas merdavium</name>
    <dbReference type="NCBI Taxonomy" id="2838622"/>
    <lineage>
        <taxon>Bacteria</taxon>
        <taxon>Bacillati</taxon>
        <taxon>Bacillota</taxon>
        <taxon>Clostridia</taxon>
        <taxon>Eubacteriales</taxon>
        <taxon>Intestinimonas</taxon>
    </lineage>
</organism>
<name>A0A9D1Z2V0_9FIRM</name>
<dbReference type="InterPro" id="IPR004474">
    <property type="entry name" value="LytR_CpsA_psr"/>
</dbReference>
<dbReference type="AlphaFoldDB" id="A0A9D1Z2V0"/>
<accession>A0A9D1Z2V0</accession>
<feature type="region of interest" description="Disordered" evidence="2">
    <location>
        <begin position="50"/>
        <end position="81"/>
    </location>
</feature>
<dbReference type="PANTHER" id="PTHR33392">
    <property type="entry name" value="POLYISOPRENYL-TEICHOIC ACID--PEPTIDOGLYCAN TEICHOIC ACID TRANSFERASE TAGU"/>
    <property type="match status" value="1"/>
</dbReference>
<evidence type="ECO:0000313" key="5">
    <source>
        <dbReference type="Proteomes" id="UP000886824"/>
    </source>
</evidence>
<comment type="similarity">
    <text evidence="1">Belongs to the LytR/CpsA/Psr (LCP) family.</text>
</comment>
<evidence type="ECO:0000259" key="3">
    <source>
        <dbReference type="Pfam" id="PF03816"/>
    </source>
</evidence>
<dbReference type="PANTHER" id="PTHR33392:SF6">
    <property type="entry name" value="POLYISOPRENYL-TEICHOIC ACID--PEPTIDOGLYCAN TEICHOIC ACID TRANSFERASE TAGU"/>
    <property type="match status" value="1"/>
</dbReference>
<reference evidence="4" key="2">
    <citation type="submission" date="2021-04" db="EMBL/GenBank/DDBJ databases">
        <authorList>
            <person name="Gilroy R."/>
        </authorList>
    </citation>
    <scope>NUCLEOTIDE SEQUENCE</scope>
    <source>
        <strain evidence="4">CHK33-7979</strain>
    </source>
</reference>
<dbReference type="EMBL" id="DXCX01000036">
    <property type="protein sequence ID" value="HIY73054.1"/>
    <property type="molecule type" value="Genomic_DNA"/>
</dbReference>
<dbReference type="Proteomes" id="UP000886824">
    <property type="component" value="Unassembled WGS sequence"/>
</dbReference>
<evidence type="ECO:0000256" key="2">
    <source>
        <dbReference type="SAM" id="MobiDB-lite"/>
    </source>
</evidence>
<reference evidence="4" key="1">
    <citation type="journal article" date="2021" name="PeerJ">
        <title>Extensive microbial diversity within the chicken gut microbiome revealed by metagenomics and culture.</title>
        <authorList>
            <person name="Gilroy R."/>
            <person name="Ravi A."/>
            <person name="Getino M."/>
            <person name="Pursley I."/>
            <person name="Horton D.L."/>
            <person name="Alikhan N.F."/>
            <person name="Baker D."/>
            <person name="Gharbi K."/>
            <person name="Hall N."/>
            <person name="Watson M."/>
            <person name="Adriaenssens E.M."/>
            <person name="Foster-Nyarko E."/>
            <person name="Jarju S."/>
            <person name="Secka A."/>
            <person name="Antonio M."/>
            <person name="Oren A."/>
            <person name="Chaudhuri R.R."/>
            <person name="La Ragione R."/>
            <person name="Hildebrand F."/>
            <person name="Pallen M.J."/>
        </authorList>
    </citation>
    <scope>NUCLEOTIDE SEQUENCE</scope>
    <source>
        <strain evidence="4">CHK33-7979</strain>
    </source>
</reference>
<dbReference type="Pfam" id="PF03816">
    <property type="entry name" value="LytR_cpsA_psr"/>
    <property type="match status" value="1"/>
</dbReference>
<proteinExistence type="inferred from homology"/>
<dbReference type="NCBIfam" id="TIGR00350">
    <property type="entry name" value="lytR_cpsA_psr"/>
    <property type="match status" value="1"/>
</dbReference>
<protein>
    <submittedName>
        <fullName evidence="4">LCP family protein</fullName>
    </submittedName>
</protein>